<dbReference type="Gene3D" id="1.10.30.50">
    <property type="match status" value="1"/>
</dbReference>
<sequence>MLQPSTKGDRKRYKSSTDALKDGQHTRLQMPQHHHRSRVIMERTSCKQNRRLRTTPTTHAHTHITTNQSMAIRRPLSAPMDDHLHTHTLRLTMPSPSHTHHPRLVLMTTRKGDIRGKAQWKAIRLTILARDNHTCTYCGTYPANTIDHIQPLAHGGDPYNQDNLTTACTSCNSHKGDRTSMRSFPDSTSTSPLAQGRYFSRGNELDSVGNGRDLTVNVLGSVPFE</sequence>
<dbReference type="InterPro" id="IPR002711">
    <property type="entry name" value="HNH"/>
</dbReference>
<name>A0A6J5T328_9CAUD</name>
<evidence type="ECO:0000256" key="1">
    <source>
        <dbReference type="SAM" id="MobiDB-lite"/>
    </source>
</evidence>
<dbReference type="GO" id="GO:0003676">
    <property type="term" value="F:nucleic acid binding"/>
    <property type="evidence" value="ECO:0007669"/>
    <property type="project" value="InterPro"/>
</dbReference>
<feature type="compositionally biased region" description="Polar residues" evidence="1">
    <location>
        <begin position="181"/>
        <end position="193"/>
    </location>
</feature>
<dbReference type="SMART" id="SM00507">
    <property type="entry name" value="HNHc"/>
    <property type="match status" value="1"/>
</dbReference>
<protein>
    <submittedName>
        <fullName evidence="3">HNHc domain containing protein</fullName>
    </submittedName>
</protein>
<feature type="domain" description="HNH nuclease" evidence="2">
    <location>
        <begin position="122"/>
        <end position="173"/>
    </location>
</feature>
<proteinExistence type="predicted"/>
<accession>A0A6J5T328</accession>
<organism evidence="3">
    <name type="scientific">uncultured Caudovirales phage</name>
    <dbReference type="NCBI Taxonomy" id="2100421"/>
    <lineage>
        <taxon>Viruses</taxon>
        <taxon>Duplodnaviria</taxon>
        <taxon>Heunggongvirae</taxon>
        <taxon>Uroviricota</taxon>
        <taxon>Caudoviricetes</taxon>
        <taxon>Peduoviridae</taxon>
        <taxon>Maltschvirus</taxon>
        <taxon>Maltschvirus maltsch</taxon>
    </lineage>
</organism>
<evidence type="ECO:0000313" key="3">
    <source>
        <dbReference type="EMBL" id="CAB4222058.1"/>
    </source>
</evidence>
<reference evidence="3" key="1">
    <citation type="submission" date="2020-05" db="EMBL/GenBank/DDBJ databases">
        <authorList>
            <person name="Chiriac C."/>
            <person name="Salcher M."/>
            <person name="Ghai R."/>
            <person name="Kavagutti S V."/>
        </authorList>
    </citation>
    <scope>NUCLEOTIDE SEQUENCE</scope>
</reference>
<dbReference type="Pfam" id="PF01844">
    <property type="entry name" value="HNH"/>
    <property type="match status" value="1"/>
</dbReference>
<feature type="region of interest" description="Disordered" evidence="1">
    <location>
        <begin position="1"/>
        <end position="38"/>
    </location>
</feature>
<dbReference type="GO" id="GO:0004519">
    <property type="term" value="F:endonuclease activity"/>
    <property type="evidence" value="ECO:0007669"/>
    <property type="project" value="InterPro"/>
</dbReference>
<dbReference type="CDD" id="cd00085">
    <property type="entry name" value="HNHc"/>
    <property type="match status" value="1"/>
</dbReference>
<evidence type="ECO:0000259" key="2">
    <source>
        <dbReference type="SMART" id="SM00507"/>
    </source>
</evidence>
<dbReference type="InterPro" id="IPR003615">
    <property type="entry name" value="HNH_nuc"/>
</dbReference>
<dbReference type="PANTHER" id="PTHR33877:SF2">
    <property type="entry name" value="OS07G0170200 PROTEIN"/>
    <property type="match status" value="1"/>
</dbReference>
<dbReference type="EMBL" id="LR797519">
    <property type="protein sequence ID" value="CAB4222058.1"/>
    <property type="molecule type" value="Genomic_DNA"/>
</dbReference>
<dbReference type="InterPro" id="IPR052892">
    <property type="entry name" value="NA-targeting_endonuclease"/>
</dbReference>
<dbReference type="GO" id="GO:0008270">
    <property type="term" value="F:zinc ion binding"/>
    <property type="evidence" value="ECO:0007669"/>
    <property type="project" value="InterPro"/>
</dbReference>
<gene>
    <name evidence="3" type="ORF">UFOVP1649_15</name>
</gene>
<feature type="region of interest" description="Disordered" evidence="1">
    <location>
        <begin position="175"/>
        <end position="194"/>
    </location>
</feature>
<dbReference type="PANTHER" id="PTHR33877">
    <property type="entry name" value="SLL1193 PROTEIN"/>
    <property type="match status" value="1"/>
</dbReference>